<feature type="domain" description="Calcineurin-like phosphoesterase" evidence="2">
    <location>
        <begin position="131"/>
        <end position="292"/>
    </location>
</feature>
<protein>
    <submittedName>
        <fullName evidence="3">Calcineurin-like phosphoesterase superfamily domain-containing protein</fullName>
    </submittedName>
    <submittedName>
        <fullName evidence="4">Calcineurin-like_phosphoesterase superfamily domain-containing protein</fullName>
    </submittedName>
</protein>
<name>A0AA86TNP6_9EUKA</name>
<evidence type="ECO:0000259" key="2">
    <source>
        <dbReference type="Pfam" id="PF00149"/>
    </source>
</evidence>
<keyword evidence="1" id="KW-0812">Transmembrane</keyword>
<feature type="transmembrane region" description="Helical" evidence="1">
    <location>
        <begin position="20"/>
        <end position="43"/>
    </location>
</feature>
<sequence>MNTIISEQTGQSLKPKNRKITYIVIGLIIICLTTFVSILVISMNHQMSKQVNSSKKSDFCYGPIAFMHEQGTRIHWCTNEKVESQLTGYPSTNDSSKSHYHSTFVNSTNFNYSLPGSDVQYSYYLPEVIRKFVIMTDTHTNTKYTSKLNEIDFDFMLHNGDMTNDGTLQELATGLANWPTKPMLFATGNHEFDFTNFQQVTQRPLHYYQQIRNIGVFVVYTLDDQDKDAFNFLNDNAHLAEDSDHVFIITHNPTYATGGHGAISKLSKKMEKFVDTHQNLNLRAVFSGHNHVFTAFKRNDLFYFVNGVGGGNLNDVYSKKKMGERVWKTEELHGPLEEVNDQSYGYQHHLDSYSKYTRTEVQFDGNRITYSIRDLDSNEVVQTYEQTF</sequence>
<reference evidence="3" key="1">
    <citation type="submission" date="2023-06" db="EMBL/GenBank/DDBJ databases">
        <authorList>
            <person name="Kurt Z."/>
        </authorList>
    </citation>
    <scope>NUCLEOTIDE SEQUENCE</scope>
</reference>
<dbReference type="GO" id="GO:0016787">
    <property type="term" value="F:hydrolase activity"/>
    <property type="evidence" value="ECO:0007669"/>
    <property type="project" value="InterPro"/>
</dbReference>
<dbReference type="Gene3D" id="3.60.21.10">
    <property type="match status" value="1"/>
</dbReference>
<dbReference type="EMBL" id="CATOUU010000153">
    <property type="protein sequence ID" value="CAI9918163.1"/>
    <property type="molecule type" value="Genomic_DNA"/>
</dbReference>
<keyword evidence="1" id="KW-1133">Transmembrane helix</keyword>
<dbReference type="EMBL" id="CAXDID020000235">
    <property type="protein sequence ID" value="CAL6061475.1"/>
    <property type="molecule type" value="Genomic_DNA"/>
</dbReference>
<accession>A0AA86TNP6</accession>
<dbReference type="SUPFAM" id="SSF56300">
    <property type="entry name" value="Metallo-dependent phosphatases"/>
    <property type="match status" value="1"/>
</dbReference>
<evidence type="ECO:0000313" key="4">
    <source>
        <dbReference type="EMBL" id="CAL6061475.1"/>
    </source>
</evidence>
<organism evidence="3">
    <name type="scientific">Hexamita inflata</name>
    <dbReference type="NCBI Taxonomy" id="28002"/>
    <lineage>
        <taxon>Eukaryota</taxon>
        <taxon>Metamonada</taxon>
        <taxon>Diplomonadida</taxon>
        <taxon>Hexamitidae</taxon>
        <taxon>Hexamitinae</taxon>
        <taxon>Hexamita</taxon>
    </lineage>
</organism>
<comment type="caution">
    <text evidence="3">The sequence shown here is derived from an EMBL/GenBank/DDBJ whole genome shotgun (WGS) entry which is preliminary data.</text>
</comment>
<dbReference type="InterPro" id="IPR029052">
    <property type="entry name" value="Metallo-depent_PP-like"/>
</dbReference>
<keyword evidence="5" id="KW-1185">Reference proteome</keyword>
<proteinExistence type="predicted"/>
<keyword evidence="1" id="KW-0472">Membrane</keyword>
<dbReference type="InterPro" id="IPR004843">
    <property type="entry name" value="Calcineurin-like_PHP"/>
</dbReference>
<evidence type="ECO:0000256" key="1">
    <source>
        <dbReference type="SAM" id="Phobius"/>
    </source>
</evidence>
<reference evidence="4 5" key="2">
    <citation type="submission" date="2024-07" db="EMBL/GenBank/DDBJ databases">
        <authorList>
            <person name="Akdeniz Z."/>
        </authorList>
    </citation>
    <scope>NUCLEOTIDE SEQUENCE [LARGE SCALE GENOMIC DNA]</scope>
</reference>
<dbReference type="Proteomes" id="UP001642409">
    <property type="component" value="Unassembled WGS sequence"/>
</dbReference>
<dbReference type="AlphaFoldDB" id="A0AA86TNP6"/>
<evidence type="ECO:0000313" key="5">
    <source>
        <dbReference type="Proteomes" id="UP001642409"/>
    </source>
</evidence>
<gene>
    <name evidence="4" type="ORF">HINF_LOCUS49725</name>
    <name evidence="3" type="ORF">HINF_LOCUS5808</name>
</gene>
<evidence type="ECO:0000313" key="3">
    <source>
        <dbReference type="EMBL" id="CAI9918163.1"/>
    </source>
</evidence>
<dbReference type="Pfam" id="PF00149">
    <property type="entry name" value="Metallophos"/>
    <property type="match status" value="1"/>
</dbReference>